<dbReference type="EMBL" id="CAJNOQ010022014">
    <property type="protein sequence ID" value="CAF1495046.1"/>
    <property type="molecule type" value="Genomic_DNA"/>
</dbReference>
<gene>
    <name evidence="3" type="ORF">GPM918_LOCUS36429</name>
    <name evidence="2" type="ORF">OVA965_LOCUS30375</name>
    <name evidence="5" type="ORF">SRO942_LOCUS37167</name>
    <name evidence="4" type="ORF">TMI583_LOCUS31173</name>
</gene>
<name>A0A815STF4_9BILA</name>
<dbReference type="EMBL" id="CAJOBA010043661">
    <property type="protein sequence ID" value="CAF4152862.1"/>
    <property type="molecule type" value="Genomic_DNA"/>
</dbReference>
<keyword evidence="6" id="KW-1185">Reference proteome</keyword>
<proteinExistence type="predicted"/>
<evidence type="ECO:0000313" key="4">
    <source>
        <dbReference type="EMBL" id="CAF4152862.1"/>
    </source>
</evidence>
<evidence type="ECO:0000256" key="1">
    <source>
        <dbReference type="SAM" id="MobiDB-lite"/>
    </source>
</evidence>
<evidence type="ECO:0000313" key="2">
    <source>
        <dbReference type="EMBL" id="CAF1341734.1"/>
    </source>
</evidence>
<dbReference type="Proteomes" id="UP000677228">
    <property type="component" value="Unassembled WGS sequence"/>
</dbReference>
<evidence type="ECO:0000313" key="5">
    <source>
        <dbReference type="EMBL" id="CAF4357618.1"/>
    </source>
</evidence>
<organism evidence="3 6">
    <name type="scientific">Didymodactylos carnosus</name>
    <dbReference type="NCBI Taxonomy" id="1234261"/>
    <lineage>
        <taxon>Eukaryota</taxon>
        <taxon>Metazoa</taxon>
        <taxon>Spiralia</taxon>
        <taxon>Gnathifera</taxon>
        <taxon>Rotifera</taxon>
        <taxon>Eurotatoria</taxon>
        <taxon>Bdelloidea</taxon>
        <taxon>Philodinida</taxon>
        <taxon>Philodinidae</taxon>
        <taxon>Didymodactylos</taxon>
    </lineage>
</organism>
<protein>
    <submittedName>
        <fullName evidence="3">Uncharacterized protein</fullName>
    </submittedName>
</protein>
<dbReference type="AlphaFoldDB" id="A0A815STF4"/>
<dbReference type="Proteomes" id="UP000682733">
    <property type="component" value="Unassembled WGS sequence"/>
</dbReference>
<dbReference type="Proteomes" id="UP000681722">
    <property type="component" value="Unassembled WGS sequence"/>
</dbReference>
<sequence length="50" mass="5682">RDITNIFVELGLLDEDEQELNDNQIASGQDRNDEEENYDTDKLVKAAIAT</sequence>
<feature type="non-terminal residue" evidence="3">
    <location>
        <position position="1"/>
    </location>
</feature>
<evidence type="ECO:0000313" key="3">
    <source>
        <dbReference type="EMBL" id="CAF1495046.1"/>
    </source>
</evidence>
<comment type="caution">
    <text evidence="3">The sequence shown here is derived from an EMBL/GenBank/DDBJ whole genome shotgun (WGS) entry which is preliminary data.</text>
</comment>
<dbReference type="Proteomes" id="UP000663829">
    <property type="component" value="Unassembled WGS sequence"/>
</dbReference>
<dbReference type="EMBL" id="CAJNOK010022036">
    <property type="protein sequence ID" value="CAF1341734.1"/>
    <property type="molecule type" value="Genomic_DNA"/>
</dbReference>
<feature type="region of interest" description="Disordered" evidence="1">
    <location>
        <begin position="19"/>
        <end position="39"/>
    </location>
</feature>
<reference evidence="3" key="1">
    <citation type="submission" date="2021-02" db="EMBL/GenBank/DDBJ databases">
        <authorList>
            <person name="Nowell W R."/>
        </authorList>
    </citation>
    <scope>NUCLEOTIDE SEQUENCE</scope>
</reference>
<dbReference type="EMBL" id="CAJOBC010087517">
    <property type="protein sequence ID" value="CAF4357618.1"/>
    <property type="molecule type" value="Genomic_DNA"/>
</dbReference>
<accession>A0A815STF4</accession>
<evidence type="ECO:0000313" key="6">
    <source>
        <dbReference type="Proteomes" id="UP000663829"/>
    </source>
</evidence>